<evidence type="ECO:0000256" key="4">
    <source>
        <dbReference type="ARBA" id="ARBA00023033"/>
    </source>
</evidence>
<dbReference type="Proteomes" id="UP000482800">
    <property type="component" value="Unassembled WGS sequence"/>
</dbReference>
<evidence type="ECO:0000313" key="6">
    <source>
        <dbReference type="EMBL" id="GFJ86280.1"/>
    </source>
</evidence>
<dbReference type="InterPro" id="IPR011251">
    <property type="entry name" value="Luciferase-like_dom"/>
</dbReference>
<evidence type="ECO:0000259" key="5">
    <source>
        <dbReference type="Pfam" id="PF00296"/>
    </source>
</evidence>
<dbReference type="GO" id="GO:0016705">
    <property type="term" value="F:oxidoreductase activity, acting on paired donors, with incorporation or reduction of molecular oxygen"/>
    <property type="evidence" value="ECO:0007669"/>
    <property type="project" value="InterPro"/>
</dbReference>
<name>A0A6V8KS88_9ACTN</name>
<feature type="domain" description="Luciferase-like" evidence="5">
    <location>
        <begin position="13"/>
        <end position="102"/>
    </location>
</feature>
<dbReference type="EMBL" id="BLPF01000005">
    <property type="protein sequence ID" value="GFJ86280.1"/>
    <property type="molecule type" value="Genomic_DNA"/>
</dbReference>
<dbReference type="InterPro" id="IPR036661">
    <property type="entry name" value="Luciferase-like_sf"/>
</dbReference>
<sequence length="133" mass="14747">MTPVRAGIIILPDQRWAVAAGRWRRAEQYGFAHAWTYDHIGWRDLVDGPWFDAVPTLAAAAGVTSHIRLGTMVASPNFRHPVHFAREVTALDDISGGRLTLGWAGVAWPASTTRCWVARRWRRGSGWTGSPNS</sequence>
<organism evidence="6 7">
    <name type="scientific">Phytohabitans houttuyneae</name>
    <dbReference type="NCBI Taxonomy" id="1076126"/>
    <lineage>
        <taxon>Bacteria</taxon>
        <taxon>Bacillati</taxon>
        <taxon>Actinomycetota</taxon>
        <taxon>Actinomycetes</taxon>
        <taxon>Micromonosporales</taxon>
        <taxon>Micromonosporaceae</taxon>
    </lineage>
</organism>
<keyword evidence="2" id="KW-0288">FMN</keyword>
<dbReference type="PANTHER" id="PTHR30011:SF16">
    <property type="entry name" value="C2H2 FINGER DOMAIN TRANSCRIPTION FACTOR (EUROFUNG)-RELATED"/>
    <property type="match status" value="1"/>
</dbReference>
<dbReference type="GO" id="GO:0004497">
    <property type="term" value="F:monooxygenase activity"/>
    <property type="evidence" value="ECO:0007669"/>
    <property type="project" value="UniProtKB-KW"/>
</dbReference>
<keyword evidence="4" id="KW-0503">Monooxygenase</keyword>
<dbReference type="Pfam" id="PF00296">
    <property type="entry name" value="Bac_luciferase"/>
    <property type="match status" value="1"/>
</dbReference>
<evidence type="ECO:0000256" key="1">
    <source>
        <dbReference type="ARBA" id="ARBA00022630"/>
    </source>
</evidence>
<evidence type="ECO:0000313" key="7">
    <source>
        <dbReference type="Proteomes" id="UP000482800"/>
    </source>
</evidence>
<keyword evidence="7" id="KW-1185">Reference proteome</keyword>
<reference evidence="6 7" key="1">
    <citation type="submission" date="2020-03" db="EMBL/GenBank/DDBJ databases">
        <title>Whole genome shotgun sequence of Phytohabitans houttuyneae NBRC 108639.</title>
        <authorList>
            <person name="Komaki H."/>
            <person name="Tamura T."/>
        </authorList>
    </citation>
    <scope>NUCLEOTIDE SEQUENCE [LARGE SCALE GENOMIC DNA]</scope>
    <source>
        <strain evidence="6 7">NBRC 108639</strain>
    </source>
</reference>
<dbReference type="PANTHER" id="PTHR30011">
    <property type="entry name" value="ALKANESULFONATE MONOOXYGENASE-RELATED"/>
    <property type="match status" value="1"/>
</dbReference>
<keyword evidence="3" id="KW-0560">Oxidoreductase</keyword>
<dbReference type="AlphaFoldDB" id="A0A6V8KS88"/>
<dbReference type="Gene3D" id="3.20.20.30">
    <property type="entry name" value="Luciferase-like domain"/>
    <property type="match status" value="1"/>
</dbReference>
<evidence type="ECO:0000256" key="2">
    <source>
        <dbReference type="ARBA" id="ARBA00022643"/>
    </source>
</evidence>
<keyword evidence="1" id="KW-0285">Flavoprotein</keyword>
<comment type="caution">
    <text evidence="6">The sequence shown here is derived from an EMBL/GenBank/DDBJ whole genome shotgun (WGS) entry which is preliminary data.</text>
</comment>
<protein>
    <recommendedName>
        <fullName evidence="5">Luciferase-like domain-containing protein</fullName>
    </recommendedName>
</protein>
<dbReference type="InterPro" id="IPR051260">
    <property type="entry name" value="Diverse_substr_monoxygenases"/>
</dbReference>
<accession>A0A6V8KS88</accession>
<gene>
    <name evidence="6" type="ORF">Phou_104600</name>
</gene>
<reference evidence="6 7" key="2">
    <citation type="submission" date="2020-03" db="EMBL/GenBank/DDBJ databases">
        <authorList>
            <person name="Ichikawa N."/>
            <person name="Kimura A."/>
            <person name="Kitahashi Y."/>
            <person name="Uohara A."/>
        </authorList>
    </citation>
    <scope>NUCLEOTIDE SEQUENCE [LARGE SCALE GENOMIC DNA]</scope>
    <source>
        <strain evidence="6 7">NBRC 108639</strain>
    </source>
</reference>
<dbReference type="SUPFAM" id="SSF51679">
    <property type="entry name" value="Bacterial luciferase-like"/>
    <property type="match status" value="1"/>
</dbReference>
<proteinExistence type="predicted"/>
<evidence type="ECO:0000256" key="3">
    <source>
        <dbReference type="ARBA" id="ARBA00023002"/>
    </source>
</evidence>